<sequence>MNNKQAVTSSETIDFYANYIPTLEADVYTLTVEHDIHGFETGTYFAPSTQIFEVRAPQFNLDTGEIHTVYPPQDSNGVYGEVLPNVVLNRRALPWERYLTTTDKTIPWMALLVFQEGELITDAEGRTIHTSTVEALLQSDPSVLKPAIDQSQITSSVLSSICSSITLSASTFTALIPRQQELPYLAHVRNVDVDNQAILGFSDMGWFSVVLANRFPIPKGTGGAAGAKFMVHLVSLEGYADYLVDNPQWPTKQDSAQPKDIRLVSLYNWSFVSLPEQGESFAELVQNFVSQEGATPSNLLLSLPVAGIDNNNPAYERLKQGFIPLAYNDEFGESTFAWYRGPLSPVIPQKLPKSAAHYTSSSQAVIYLQGQGIFDLSYAAAWEIGRALALGDRAFAASLLQFRRSAYRIINMLLERLASVHLHTPDDLKKLLQNNLIQQQFDALIQQDIGSRLTEAFASLDARTTTARMRLNGNPPTDPVQAMRDFLGQADVQTLLSSAVAESLLPIAQWVARLNLLYSIPFNHLVSDERMLPVESIRFFYIDNNWLDTLTDGALSVGIESSRDTFFHEMMKGVIEDAINVEILAQRAKITGTATGEAEADSPKEAMSGILIRSQVVSGWPGLVVKAYQNGTLLKLLRMDRLSPNVLLCIFLDVPDTLTLAEPTQGLCFGVEDGNIIELRSLTGTIGQPLGKTFPASGNFSQFLRVSSGSIGNEVLNINNGNGSLVPSLATALGAASIDPADFALEMVKAPELLTFKK</sequence>
<gene>
    <name evidence="1" type="ORF">M5X19_15770</name>
</gene>
<evidence type="ECO:0000313" key="2">
    <source>
        <dbReference type="Proteomes" id="UP001527099"/>
    </source>
</evidence>
<accession>A0ABT4GDT7</accession>
<organism evidence="1 2">
    <name type="scientific">Paenibacillus alginolyticus</name>
    <dbReference type="NCBI Taxonomy" id="59839"/>
    <lineage>
        <taxon>Bacteria</taxon>
        <taxon>Bacillati</taxon>
        <taxon>Bacillota</taxon>
        <taxon>Bacilli</taxon>
        <taxon>Bacillales</taxon>
        <taxon>Paenibacillaceae</taxon>
        <taxon>Paenibacillus</taxon>
    </lineage>
</organism>
<proteinExistence type="predicted"/>
<keyword evidence="2" id="KW-1185">Reference proteome</keyword>
<dbReference type="RefSeq" id="WP_268616048.1">
    <property type="nucleotide sequence ID" value="NZ_JAMDMX010000046.1"/>
</dbReference>
<protein>
    <submittedName>
        <fullName evidence="1">Uncharacterized protein</fullName>
    </submittedName>
</protein>
<reference evidence="1 2" key="1">
    <citation type="submission" date="2022-05" db="EMBL/GenBank/DDBJ databases">
        <title>Genome Sequencing of Bee-Associated Microbes.</title>
        <authorList>
            <person name="Dunlap C."/>
        </authorList>
    </citation>
    <scope>NUCLEOTIDE SEQUENCE [LARGE SCALE GENOMIC DNA]</scope>
    <source>
        <strain evidence="1 2">NRRL B-14421</strain>
    </source>
</reference>
<evidence type="ECO:0000313" key="1">
    <source>
        <dbReference type="EMBL" id="MCY9694351.1"/>
    </source>
</evidence>
<name>A0ABT4GDT7_9BACL</name>
<comment type="caution">
    <text evidence="1">The sequence shown here is derived from an EMBL/GenBank/DDBJ whole genome shotgun (WGS) entry which is preliminary data.</text>
</comment>
<dbReference type="Proteomes" id="UP001527099">
    <property type="component" value="Unassembled WGS sequence"/>
</dbReference>
<dbReference type="EMBL" id="JAMDMX010000046">
    <property type="protein sequence ID" value="MCY9694351.1"/>
    <property type="molecule type" value="Genomic_DNA"/>
</dbReference>